<dbReference type="GO" id="GO:0003995">
    <property type="term" value="F:acyl-CoA dehydrogenase activity"/>
    <property type="evidence" value="ECO:0007669"/>
    <property type="project" value="TreeGrafter"/>
</dbReference>
<sequence>MIPLTPPSSATDAAPGLHQQVRALLPALRARAPQAKSLRRLPDQTIADLKACGFFRALLPRQFGGMELPPAEFFRLQVMLGEACMSTAWAGGIIAVHPFQIALMDRRAQDDVFGSDPDTLVSSAYAPVGRVSAVEGGFRLSGRWAWSSGSDHCSWALLGAIVPGDGYRTFLVPRSDYRVEDTWHSMGLQGTGSNDIVVQDAFVPHHRTHRQSDGFRLTNPGVTPDSHPMYRIPWGQLFVRTVSCAAIGAAKAALELHIAGVKGPSSNDPTKLAADVDTQRRIAEAAHCLDEIEVVMYRNLGHLMDRAAAGEDVSMLDRIKFRYQASVVIEKCLSVVDSLFSVAGGRSVYSGSEIQQRFLDLHVARAHIANHPVPFARNFGSALLGGENQDFFL</sequence>
<dbReference type="GO" id="GO:0050660">
    <property type="term" value="F:flavin adenine dinucleotide binding"/>
    <property type="evidence" value="ECO:0007669"/>
    <property type="project" value="InterPro"/>
</dbReference>
<dbReference type="Gene3D" id="1.20.140.10">
    <property type="entry name" value="Butyryl-CoA Dehydrogenase, subunit A, domain 3"/>
    <property type="match status" value="1"/>
</dbReference>
<dbReference type="GO" id="GO:0005737">
    <property type="term" value="C:cytoplasm"/>
    <property type="evidence" value="ECO:0007669"/>
    <property type="project" value="TreeGrafter"/>
</dbReference>
<dbReference type="Gene3D" id="1.10.540.10">
    <property type="entry name" value="Acyl-CoA dehydrogenase/oxidase, N-terminal domain"/>
    <property type="match status" value="1"/>
</dbReference>
<dbReference type="Proteomes" id="UP000238220">
    <property type="component" value="Unassembled WGS sequence"/>
</dbReference>
<name>A0A2S5TGE9_9GAMM</name>
<evidence type="ECO:0000313" key="4">
    <source>
        <dbReference type="Proteomes" id="UP000238220"/>
    </source>
</evidence>
<proteinExistence type="predicted"/>
<dbReference type="GO" id="GO:0033539">
    <property type="term" value="P:fatty acid beta-oxidation using acyl-CoA dehydrogenase"/>
    <property type="evidence" value="ECO:0007669"/>
    <property type="project" value="TreeGrafter"/>
</dbReference>
<dbReference type="InterPro" id="IPR013107">
    <property type="entry name" value="Acyl-CoA_DH_C"/>
</dbReference>
<keyword evidence="4" id="KW-1185">Reference proteome</keyword>
<dbReference type="InterPro" id="IPR050741">
    <property type="entry name" value="Acyl-CoA_dehydrogenase"/>
</dbReference>
<dbReference type="InterPro" id="IPR037069">
    <property type="entry name" value="AcylCoA_DH/ox_N_sf"/>
</dbReference>
<dbReference type="InterPro" id="IPR009100">
    <property type="entry name" value="AcylCoA_DH/oxidase_NM_dom_sf"/>
</dbReference>
<dbReference type="SUPFAM" id="SSF56645">
    <property type="entry name" value="Acyl-CoA dehydrogenase NM domain-like"/>
    <property type="match status" value="1"/>
</dbReference>
<gene>
    <name evidence="3" type="ORF">C3942_11640</name>
</gene>
<dbReference type="SUPFAM" id="SSF47203">
    <property type="entry name" value="Acyl-CoA dehydrogenase C-terminal domain-like"/>
    <property type="match status" value="1"/>
</dbReference>
<dbReference type="Pfam" id="PF08028">
    <property type="entry name" value="Acyl-CoA_dh_2"/>
    <property type="match status" value="1"/>
</dbReference>
<dbReference type="PANTHER" id="PTHR48083:SF19">
    <property type="entry name" value="FLAVIN-DEPENDENT MONOOXYGENASE, OXYGENASE SUBUNIT HSAA"/>
    <property type="match status" value="1"/>
</dbReference>
<organism evidence="3 4">
    <name type="scientific">Solimonas fluminis</name>
    <dbReference type="NCBI Taxonomy" id="2086571"/>
    <lineage>
        <taxon>Bacteria</taxon>
        <taxon>Pseudomonadati</taxon>
        <taxon>Pseudomonadota</taxon>
        <taxon>Gammaproteobacteria</taxon>
        <taxon>Nevskiales</taxon>
        <taxon>Nevskiaceae</taxon>
        <taxon>Solimonas</taxon>
    </lineage>
</organism>
<comment type="caution">
    <text evidence="3">The sequence shown here is derived from an EMBL/GenBank/DDBJ whole genome shotgun (WGS) entry which is preliminary data.</text>
</comment>
<protein>
    <submittedName>
        <fullName evidence="3">Flavin-dependent monooxygenase</fullName>
    </submittedName>
</protein>
<evidence type="ECO:0000259" key="2">
    <source>
        <dbReference type="Pfam" id="PF08028"/>
    </source>
</evidence>
<dbReference type="OrthoDB" id="7316074at2"/>
<dbReference type="Gene3D" id="2.40.110.10">
    <property type="entry name" value="Butyryl-CoA Dehydrogenase, subunit A, domain 2"/>
    <property type="match status" value="1"/>
</dbReference>
<dbReference type="PANTHER" id="PTHR48083">
    <property type="entry name" value="MEDIUM-CHAIN SPECIFIC ACYL-COA DEHYDROGENASE, MITOCHONDRIAL-RELATED"/>
    <property type="match status" value="1"/>
</dbReference>
<dbReference type="EMBL" id="PSNW01000005">
    <property type="protein sequence ID" value="PPE74034.1"/>
    <property type="molecule type" value="Genomic_DNA"/>
</dbReference>
<reference evidence="3 4" key="1">
    <citation type="submission" date="2018-02" db="EMBL/GenBank/DDBJ databases">
        <title>Genome sequencing of Solimonas sp. HR-BB.</title>
        <authorList>
            <person name="Lee Y."/>
            <person name="Jeon C.O."/>
        </authorList>
    </citation>
    <scope>NUCLEOTIDE SEQUENCE [LARGE SCALE GENOMIC DNA]</scope>
    <source>
        <strain evidence="3 4">HR-BB</strain>
    </source>
</reference>
<dbReference type="InterPro" id="IPR046373">
    <property type="entry name" value="Acyl-CoA_Oxase/DH_mid-dom_sf"/>
</dbReference>
<dbReference type="AlphaFoldDB" id="A0A2S5TGE9"/>
<dbReference type="InterPro" id="IPR036250">
    <property type="entry name" value="AcylCo_DH-like_C"/>
</dbReference>
<dbReference type="PIRSF" id="PIRSF016578">
    <property type="entry name" value="HsaA"/>
    <property type="match status" value="1"/>
</dbReference>
<evidence type="ECO:0000313" key="3">
    <source>
        <dbReference type="EMBL" id="PPE74034.1"/>
    </source>
</evidence>
<evidence type="ECO:0000256" key="1">
    <source>
        <dbReference type="ARBA" id="ARBA00023002"/>
    </source>
</evidence>
<accession>A0A2S5TGE9</accession>
<dbReference type="RefSeq" id="WP_104230499.1">
    <property type="nucleotide sequence ID" value="NZ_PSNW01000005.1"/>
</dbReference>
<keyword evidence="1" id="KW-0560">Oxidoreductase</keyword>
<feature type="domain" description="Acyl-CoA dehydrogenase C-terminal" evidence="2">
    <location>
        <begin position="242"/>
        <end position="370"/>
    </location>
</feature>
<keyword evidence="3" id="KW-0503">Monooxygenase</keyword>
<dbReference type="GO" id="GO:0016712">
    <property type="term" value="F:oxidoreductase activity, acting on paired donors, with incorporation or reduction of molecular oxygen, reduced flavin or flavoprotein as one donor, and incorporation of one atom of oxygen"/>
    <property type="evidence" value="ECO:0007669"/>
    <property type="project" value="TreeGrafter"/>
</dbReference>